<protein>
    <submittedName>
        <fullName evidence="8">Putative rRNA-processing protein EBP2</fullName>
    </submittedName>
</protein>
<dbReference type="EMBL" id="LWCA01000077">
    <property type="protein sequence ID" value="OAF71135.1"/>
    <property type="molecule type" value="Genomic_DNA"/>
</dbReference>
<accession>A0A177BA94</accession>
<keyword evidence="4" id="KW-0690">Ribosome biogenesis</keyword>
<evidence type="ECO:0000313" key="8">
    <source>
        <dbReference type="EMBL" id="OAF71135.1"/>
    </source>
</evidence>
<evidence type="ECO:0000313" key="9">
    <source>
        <dbReference type="Proteomes" id="UP000078046"/>
    </source>
</evidence>
<comment type="function">
    <text evidence="1">Required for the processing of the 27S pre-rRNA.</text>
</comment>
<dbReference type="OrthoDB" id="443772at2759"/>
<keyword evidence="5" id="KW-0175">Coiled coil</keyword>
<evidence type="ECO:0000256" key="2">
    <source>
        <dbReference type="ARBA" id="ARBA00004604"/>
    </source>
</evidence>
<dbReference type="GO" id="GO:0005730">
    <property type="term" value="C:nucleolus"/>
    <property type="evidence" value="ECO:0007669"/>
    <property type="project" value="UniProtKB-SubCell"/>
</dbReference>
<organism evidence="8 9">
    <name type="scientific">Intoshia linei</name>
    <dbReference type="NCBI Taxonomy" id="1819745"/>
    <lineage>
        <taxon>Eukaryota</taxon>
        <taxon>Metazoa</taxon>
        <taxon>Spiralia</taxon>
        <taxon>Lophotrochozoa</taxon>
        <taxon>Mesozoa</taxon>
        <taxon>Orthonectida</taxon>
        <taxon>Rhopaluridae</taxon>
        <taxon>Intoshia</taxon>
    </lineage>
</organism>
<gene>
    <name evidence="8" type="ORF">A3Q56_01092</name>
</gene>
<feature type="compositionally biased region" description="Basic residues" evidence="7">
    <location>
        <begin position="258"/>
        <end position="270"/>
    </location>
</feature>
<sequence>MQVEELDDDYSSDESHKEIQIAIENNLLKPGTHVEIVKKAKNIFDKTGLQNALKRIKNQEWIENMDISLEEFDFKTENVILNLNNKSMKSEHVDELKFEKLIQSKVTGASKIVLEKLRKLKVSIQRPNDYYAEMVKTDKTMNLIEKNVIKQKKALEIKHNEIQTKRSKAFAKEFKTNKKFEKLKRKGDKMDEIKKYRHKKMQGDNEEKDFKSNPKVPRTKRDQVYGYGGRKKGQKYNNSESFEQYGNFKPKLGNNTNFKKKKNVRKRSRR</sequence>
<comment type="subcellular location">
    <subcellularLocation>
        <location evidence="2">Nucleus</location>
        <location evidence="2">Nucleolus</location>
    </subcellularLocation>
</comment>
<keyword evidence="6" id="KW-0539">Nucleus</keyword>
<dbReference type="PANTHER" id="PTHR13028">
    <property type="entry name" value="RRNA PROCESSING PROTEIN EBNA1-BINDING PROTEIN-RELATED"/>
    <property type="match status" value="1"/>
</dbReference>
<evidence type="ECO:0000256" key="1">
    <source>
        <dbReference type="ARBA" id="ARBA00003387"/>
    </source>
</evidence>
<evidence type="ECO:0000256" key="5">
    <source>
        <dbReference type="ARBA" id="ARBA00023054"/>
    </source>
</evidence>
<evidence type="ECO:0000256" key="6">
    <source>
        <dbReference type="ARBA" id="ARBA00023242"/>
    </source>
</evidence>
<comment type="caution">
    <text evidence="8">The sequence shown here is derived from an EMBL/GenBank/DDBJ whole genome shotgun (WGS) entry which is preliminary data.</text>
</comment>
<evidence type="ECO:0000256" key="4">
    <source>
        <dbReference type="ARBA" id="ARBA00022517"/>
    </source>
</evidence>
<evidence type="ECO:0000256" key="7">
    <source>
        <dbReference type="SAM" id="MobiDB-lite"/>
    </source>
</evidence>
<comment type="similarity">
    <text evidence="3">Belongs to the EBP2 family.</text>
</comment>
<dbReference type="PANTHER" id="PTHR13028:SF0">
    <property type="entry name" value="RRNA-PROCESSING PROTEIN EBP2-RELATED"/>
    <property type="match status" value="1"/>
</dbReference>
<dbReference type="GO" id="GO:0030687">
    <property type="term" value="C:preribosome, large subunit precursor"/>
    <property type="evidence" value="ECO:0007669"/>
    <property type="project" value="TreeGrafter"/>
</dbReference>
<feature type="compositionally biased region" description="Basic and acidic residues" evidence="7">
    <location>
        <begin position="201"/>
        <end position="212"/>
    </location>
</feature>
<feature type="region of interest" description="Disordered" evidence="7">
    <location>
        <begin position="197"/>
        <end position="270"/>
    </location>
</feature>
<dbReference type="Pfam" id="PF05890">
    <property type="entry name" value="Ebp2"/>
    <property type="match status" value="1"/>
</dbReference>
<dbReference type="GO" id="GO:0042273">
    <property type="term" value="P:ribosomal large subunit biogenesis"/>
    <property type="evidence" value="ECO:0007669"/>
    <property type="project" value="TreeGrafter"/>
</dbReference>
<proteinExistence type="inferred from homology"/>
<name>A0A177BA94_9BILA</name>
<keyword evidence="9" id="KW-1185">Reference proteome</keyword>
<dbReference type="InterPro" id="IPR008610">
    <property type="entry name" value="Ebp2"/>
</dbReference>
<dbReference type="GO" id="GO:0034399">
    <property type="term" value="C:nuclear periphery"/>
    <property type="evidence" value="ECO:0007669"/>
    <property type="project" value="TreeGrafter"/>
</dbReference>
<dbReference type="GO" id="GO:0006364">
    <property type="term" value="P:rRNA processing"/>
    <property type="evidence" value="ECO:0007669"/>
    <property type="project" value="TreeGrafter"/>
</dbReference>
<dbReference type="AlphaFoldDB" id="A0A177BA94"/>
<evidence type="ECO:0000256" key="3">
    <source>
        <dbReference type="ARBA" id="ARBA00007336"/>
    </source>
</evidence>
<reference evidence="8 9" key="1">
    <citation type="submission" date="2016-04" db="EMBL/GenBank/DDBJ databases">
        <title>The genome of Intoshia linei affirms orthonectids as highly simplified spiralians.</title>
        <authorList>
            <person name="Mikhailov K.V."/>
            <person name="Slusarev G.S."/>
            <person name="Nikitin M.A."/>
            <person name="Logacheva M.D."/>
            <person name="Penin A."/>
            <person name="Aleoshin V."/>
            <person name="Panchin Y.V."/>
        </authorList>
    </citation>
    <scope>NUCLEOTIDE SEQUENCE [LARGE SCALE GENOMIC DNA]</scope>
    <source>
        <strain evidence="8">Intl2013</strain>
        <tissue evidence="8">Whole animal</tissue>
    </source>
</reference>
<dbReference type="Proteomes" id="UP000078046">
    <property type="component" value="Unassembled WGS sequence"/>
</dbReference>